<evidence type="ECO:0000259" key="2">
    <source>
        <dbReference type="PROSITE" id="PS50093"/>
    </source>
</evidence>
<dbReference type="Gene3D" id="2.60.40.10">
    <property type="entry name" value="Immunoglobulins"/>
    <property type="match status" value="3"/>
</dbReference>
<feature type="chain" id="PRO_5045250419" evidence="1">
    <location>
        <begin position="22"/>
        <end position="451"/>
    </location>
</feature>
<protein>
    <submittedName>
        <fullName evidence="3">PKD domain-containing protein</fullName>
    </submittedName>
</protein>
<dbReference type="InterPro" id="IPR035986">
    <property type="entry name" value="PKD_dom_sf"/>
</dbReference>
<dbReference type="SMART" id="SM00089">
    <property type="entry name" value="PKD"/>
    <property type="match status" value="3"/>
</dbReference>
<feature type="domain" description="PKD" evidence="2">
    <location>
        <begin position="58"/>
        <end position="116"/>
    </location>
</feature>
<dbReference type="CDD" id="cd00146">
    <property type="entry name" value="PKD"/>
    <property type="match status" value="2"/>
</dbReference>
<evidence type="ECO:0000256" key="1">
    <source>
        <dbReference type="SAM" id="SignalP"/>
    </source>
</evidence>
<dbReference type="InterPro" id="IPR022409">
    <property type="entry name" value="PKD/Chitinase_dom"/>
</dbReference>
<reference evidence="3 4" key="1">
    <citation type="submission" date="2023-03" db="EMBL/GenBank/DDBJ databases">
        <title>Muricauda XX sp. nov. and Muricauda XXX sp. nov., two novel species isolated from Okinawa Trough.</title>
        <authorList>
            <person name="Cao W."/>
            <person name="Deng X."/>
        </authorList>
    </citation>
    <scope>NUCLEOTIDE SEQUENCE [LARGE SCALE GENOMIC DNA]</scope>
    <source>
        <strain evidence="3 4">334s03</strain>
    </source>
</reference>
<sequence length="451" mass="49943">MRQYRNHIVFGLLFGFLVSCAKEVALPIDPNFDIEVVDHDYSVPVYVKINNQTEGADTFQWTFDGGEPATSTDKNPGTILYNRAGNFTISLKASNRDGTQETKSMGLSIDEAIVPNFKINVEGDDFAPVTITIENTTKGATTFDWTFAGGIPQKFDARTPGKIVFQESGDHVITLEAGNGRETHTITDTVVVASGVSADFEMEPAFEDDDFQAPVTLNLINNSTSAIGYEWTFEAADLSNSTEINPTVTFHTPGVHQIKLKAYNNKRSSTKIKEVTIYENTNLRVLENIELGISTAHNSNQVGAFFSTTTREVYKADEIAPDDASFIDIAFFALNQDFNFNKFVSPDEVQDYTFGPIPNAKHTKFINLQESCECEATLTVAEFDVMEDDSLLAVLNIEETIGGIQDFDNSVLPRIVLFETWDGRKGAIKIKEFVQDGTNSHIVVDVKVQKQ</sequence>
<dbReference type="InterPro" id="IPR000601">
    <property type="entry name" value="PKD_dom"/>
</dbReference>
<dbReference type="InterPro" id="IPR013783">
    <property type="entry name" value="Ig-like_fold"/>
</dbReference>
<dbReference type="PROSITE" id="PS51257">
    <property type="entry name" value="PROKAR_LIPOPROTEIN"/>
    <property type="match status" value="1"/>
</dbReference>
<gene>
    <name evidence="3" type="ORF">PY092_10070</name>
</gene>
<name>A0ABT5XZ75_9FLAO</name>
<dbReference type="PROSITE" id="PS50093">
    <property type="entry name" value="PKD"/>
    <property type="match status" value="1"/>
</dbReference>
<feature type="signal peptide" evidence="1">
    <location>
        <begin position="1"/>
        <end position="21"/>
    </location>
</feature>
<proteinExistence type="predicted"/>
<evidence type="ECO:0000313" key="3">
    <source>
        <dbReference type="EMBL" id="MDF0716495.1"/>
    </source>
</evidence>
<dbReference type="Pfam" id="PF00801">
    <property type="entry name" value="PKD"/>
    <property type="match status" value="2"/>
</dbReference>
<dbReference type="RefSeq" id="WP_275615727.1">
    <property type="nucleotide sequence ID" value="NZ_JARFVB010000005.1"/>
</dbReference>
<comment type="caution">
    <text evidence="3">The sequence shown here is derived from an EMBL/GenBank/DDBJ whole genome shotgun (WGS) entry which is preliminary data.</text>
</comment>
<organism evidence="3 4">
    <name type="scientific">Flagellimonas yonaguniensis</name>
    <dbReference type="NCBI Taxonomy" id="3031325"/>
    <lineage>
        <taxon>Bacteria</taxon>
        <taxon>Pseudomonadati</taxon>
        <taxon>Bacteroidota</taxon>
        <taxon>Flavobacteriia</taxon>
        <taxon>Flavobacteriales</taxon>
        <taxon>Flavobacteriaceae</taxon>
        <taxon>Flagellimonas</taxon>
    </lineage>
</organism>
<keyword evidence="4" id="KW-1185">Reference proteome</keyword>
<dbReference type="Proteomes" id="UP001221366">
    <property type="component" value="Unassembled WGS sequence"/>
</dbReference>
<dbReference type="SUPFAM" id="SSF49299">
    <property type="entry name" value="PKD domain"/>
    <property type="match status" value="2"/>
</dbReference>
<accession>A0ABT5XZ75</accession>
<dbReference type="EMBL" id="JARFVB010000005">
    <property type="protein sequence ID" value="MDF0716495.1"/>
    <property type="molecule type" value="Genomic_DNA"/>
</dbReference>
<evidence type="ECO:0000313" key="4">
    <source>
        <dbReference type="Proteomes" id="UP001221366"/>
    </source>
</evidence>
<keyword evidence="1" id="KW-0732">Signal</keyword>